<dbReference type="Gene3D" id="3.40.30.10">
    <property type="entry name" value="Glutaredoxin"/>
    <property type="match status" value="1"/>
</dbReference>
<feature type="domain" description="GST N-terminal" evidence="7">
    <location>
        <begin position="26"/>
        <end position="104"/>
    </location>
</feature>
<dbReference type="Gene3D" id="1.20.1050.10">
    <property type="match status" value="1"/>
</dbReference>
<evidence type="ECO:0000256" key="1">
    <source>
        <dbReference type="ARBA" id="ARBA00011067"/>
    </source>
</evidence>
<dbReference type="InterPro" id="IPR036282">
    <property type="entry name" value="Glutathione-S-Trfase_C_sf"/>
</dbReference>
<dbReference type="STRING" id="51511.ENSCSAVP00000019704"/>
<reference evidence="9" key="3">
    <citation type="submission" date="2025-09" db="UniProtKB">
        <authorList>
            <consortium name="Ensembl"/>
        </authorList>
    </citation>
    <scope>IDENTIFICATION</scope>
</reference>
<dbReference type="SFLD" id="SFLDG00358">
    <property type="entry name" value="Main_(cytGST)"/>
    <property type="match status" value="1"/>
</dbReference>
<dbReference type="OMA" id="PDADIHP"/>
<evidence type="ECO:0000256" key="5">
    <source>
        <dbReference type="RuleBase" id="RU368071"/>
    </source>
</evidence>
<evidence type="ECO:0000256" key="6">
    <source>
        <dbReference type="SAM" id="MobiDB-lite"/>
    </source>
</evidence>
<dbReference type="GO" id="GO:0006749">
    <property type="term" value="P:glutathione metabolic process"/>
    <property type="evidence" value="ECO:0007669"/>
    <property type="project" value="UniProtKB-UniRule"/>
</dbReference>
<dbReference type="EC" id="1.8.5.1" evidence="5"/>
<dbReference type="InterPro" id="IPR050983">
    <property type="entry name" value="GST_Omega/HSP26"/>
</dbReference>
<proteinExistence type="inferred from homology"/>
<reference evidence="10" key="1">
    <citation type="submission" date="2003-08" db="EMBL/GenBank/DDBJ databases">
        <authorList>
            <person name="Birren B."/>
            <person name="Nusbaum C."/>
            <person name="Abebe A."/>
            <person name="Abouelleil A."/>
            <person name="Adekoya E."/>
            <person name="Ait-zahra M."/>
            <person name="Allen N."/>
            <person name="Allen T."/>
            <person name="An P."/>
            <person name="Anderson M."/>
            <person name="Anderson S."/>
            <person name="Arachchi H."/>
            <person name="Armbruster J."/>
            <person name="Bachantsang P."/>
            <person name="Baldwin J."/>
            <person name="Barry A."/>
            <person name="Bayul T."/>
            <person name="Blitshsteyn B."/>
            <person name="Bloom T."/>
            <person name="Blye J."/>
            <person name="Boguslavskiy L."/>
            <person name="Borowsky M."/>
            <person name="Boukhgalter B."/>
            <person name="Brunache A."/>
            <person name="Butler J."/>
            <person name="Calixte N."/>
            <person name="Calvo S."/>
            <person name="Camarata J."/>
            <person name="Campo K."/>
            <person name="Chang J."/>
            <person name="Cheshatsang Y."/>
            <person name="Citroen M."/>
            <person name="Collymore A."/>
            <person name="Considine T."/>
            <person name="Cook A."/>
            <person name="Cooke P."/>
            <person name="Corum B."/>
            <person name="Cuomo C."/>
            <person name="David R."/>
            <person name="Dawoe T."/>
            <person name="Degray S."/>
            <person name="Dodge S."/>
            <person name="Dooley K."/>
            <person name="Dorje P."/>
            <person name="Dorjee K."/>
            <person name="Dorris L."/>
            <person name="Duffey N."/>
            <person name="Dupes A."/>
            <person name="Elkins T."/>
            <person name="Engels R."/>
            <person name="Erickson J."/>
            <person name="Farina A."/>
            <person name="Faro S."/>
            <person name="Ferreira P."/>
            <person name="Fischer H."/>
            <person name="Fitzgerald M."/>
            <person name="Foley K."/>
            <person name="Gage D."/>
            <person name="Galagan J."/>
            <person name="Gearin G."/>
            <person name="Gnerre S."/>
            <person name="Gnirke A."/>
            <person name="Goyette A."/>
            <person name="Graham J."/>
            <person name="Grandbois E."/>
            <person name="Gyaltsen K."/>
            <person name="Hafez N."/>
            <person name="Hagopian D."/>
            <person name="Hagos B."/>
            <person name="Hall J."/>
            <person name="Hatcher B."/>
            <person name="Heller A."/>
            <person name="Higgins H."/>
            <person name="Honan T."/>
            <person name="Horn A."/>
            <person name="Houde N."/>
            <person name="Hughes L."/>
            <person name="Hulme W."/>
            <person name="Husby E."/>
            <person name="Iliev I."/>
            <person name="Jaffe D."/>
            <person name="Jones C."/>
            <person name="Kamal M."/>
            <person name="Kamat A."/>
            <person name="Kamvysselis M."/>
            <person name="Karlsson E."/>
            <person name="Kells C."/>
            <person name="Kieu A."/>
            <person name="Kisner P."/>
            <person name="Kodira C."/>
            <person name="Kulbokas E."/>
            <person name="Labutti K."/>
            <person name="Lama D."/>
            <person name="Landers T."/>
            <person name="Leger J."/>
            <person name="Levine S."/>
            <person name="Lewis D."/>
            <person name="Lewis T."/>
            <person name="Lindblad-toh K."/>
            <person name="Liu X."/>
            <person name="Lokyitsang T."/>
            <person name="Lokyitsang Y."/>
            <person name="Lucien O."/>
            <person name="Lui A."/>
            <person name="Ma L.J."/>
            <person name="Mabbitt R."/>
            <person name="Macdonald J."/>
            <person name="Maclean C."/>
            <person name="Major J."/>
            <person name="Manning J."/>
            <person name="Marabella R."/>
            <person name="Maru K."/>
            <person name="Matthews C."/>
            <person name="Mauceli E."/>
            <person name="Mccarthy M."/>
            <person name="Mcdonough S."/>
            <person name="Mcghee T."/>
            <person name="Meldrim J."/>
            <person name="Meneus L."/>
            <person name="Mesirov J."/>
            <person name="Mihalev A."/>
            <person name="Mihova T."/>
            <person name="Mikkelsen T."/>
            <person name="Mlenga V."/>
            <person name="Moru K."/>
            <person name="Mozes J."/>
            <person name="Mulrain L."/>
            <person name="Munson G."/>
            <person name="Naylor J."/>
            <person name="Newes C."/>
            <person name="Nguyen C."/>
            <person name="Nguyen N."/>
            <person name="Nguyen T."/>
            <person name="Nicol R."/>
            <person name="Nielsen C."/>
            <person name="Nizzari M."/>
            <person name="Norbu C."/>
            <person name="Norbu N."/>
            <person name="O'donnell P."/>
            <person name="Okoawo O."/>
            <person name="O'leary S."/>
            <person name="Omotosho B."/>
            <person name="O'neill K."/>
            <person name="Osman S."/>
            <person name="Parker S."/>
            <person name="Perrin D."/>
            <person name="Phunkhang P."/>
            <person name="Piqani B."/>
            <person name="Purcell S."/>
            <person name="Rachupka T."/>
            <person name="Ramasamy U."/>
            <person name="Rameau R."/>
            <person name="Ray V."/>
            <person name="Raymond C."/>
            <person name="Retta R."/>
            <person name="Richardson S."/>
            <person name="Rise C."/>
            <person name="Rodriguez J."/>
            <person name="Rogers J."/>
            <person name="Rogov P."/>
            <person name="Rutman M."/>
            <person name="Schupbach R."/>
            <person name="Seaman C."/>
            <person name="Settipalli S."/>
            <person name="Sharpe T."/>
            <person name="Sheridan J."/>
            <person name="Sherpa N."/>
            <person name="Shi J."/>
            <person name="Smirnov S."/>
            <person name="Smith C."/>
            <person name="Sougnez C."/>
            <person name="Spencer B."/>
            <person name="Stalker J."/>
            <person name="Stange-thomann N."/>
            <person name="Stavropoulos S."/>
            <person name="Stetson K."/>
            <person name="Stone C."/>
            <person name="Stone S."/>
            <person name="Stubbs M."/>
            <person name="Talamas J."/>
            <person name="Tchuinga P."/>
            <person name="Tenzing P."/>
            <person name="Tesfaye S."/>
            <person name="Theodore J."/>
            <person name="Thoulutsang Y."/>
            <person name="Topham K."/>
            <person name="Towey S."/>
            <person name="Tsamla T."/>
            <person name="Tsomo N."/>
            <person name="Vallee D."/>
            <person name="Vassiliev H."/>
            <person name="Venkataraman V."/>
            <person name="Vinson J."/>
            <person name="Vo A."/>
            <person name="Wade C."/>
            <person name="Wang S."/>
            <person name="Wangchuk T."/>
            <person name="Wangdi T."/>
            <person name="Whittaker C."/>
            <person name="Wilkinson J."/>
            <person name="Wu Y."/>
            <person name="Wyman D."/>
            <person name="Yadav S."/>
            <person name="Yang S."/>
            <person name="Yang X."/>
            <person name="Yeager S."/>
            <person name="Yee E."/>
            <person name="Young G."/>
            <person name="Zainoun J."/>
            <person name="Zembeck L."/>
            <person name="Zimmer A."/>
            <person name="Zody M."/>
            <person name="Lander E."/>
        </authorList>
    </citation>
    <scope>NUCLEOTIDE SEQUENCE [LARGE SCALE GENOMIC DNA]</scope>
</reference>
<keyword evidence="2 5" id="KW-0560">Oxidoreductase</keyword>
<dbReference type="FunFam" id="3.40.30.10:FF:000123">
    <property type="entry name" value="Glutathione transferase o1"/>
    <property type="match status" value="1"/>
</dbReference>
<dbReference type="AlphaFoldDB" id="H2ZQ38"/>
<protein>
    <recommendedName>
        <fullName evidence="5">Glutathione S-transferase omega</fullName>
        <shortName evidence="5">GSTO</shortName>
        <ecNumber evidence="5">1.20.4.2</ecNumber>
        <ecNumber evidence="5">1.8.5.1</ecNumber>
        <ecNumber evidence="5">2.5.1.18</ecNumber>
    </recommendedName>
    <alternativeName>
        <fullName evidence="5">Glutathione-dependent dehydroascorbate reductase</fullName>
    </alternativeName>
    <alternativeName>
        <fullName evidence="5">Monomethylarsonic acid reductase</fullName>
    </alternativeName>
</protein>
<dbReference type="InterPro" id="IPR040079">
    <property type="entry name" value="Glutathione_S-Trfase"/>
</dbReference>
<dbReference type="GO" id="GO:0045174">
    <property type="term" value="F:glutathione dehydrogenase (ascorbate) activity"/>
    <property type="evidence" value="ECO:0007669"/>
    <property type="project" value="UniProtKB-UniRule"/>
</dbReference>
<dbReference type="Pfam" id="PF13410">
    <property type="entry name" value="GST_C_2"/>
    <property type="match status" value="1"/>
</dbReference>
<dbReference type="GO" id="GO:0005737">
    <property type="term" value="C:cytoplasm"/>
    <property type="evidence" value="ECO:0007669"/>
    <property type="project" value="InterPro"/>
</dbReference>
<organism evidence="9 10">
    <name type="scientific">Ciona savignyi</name>
    <name type="common">Pacific transparent sea squirt</name>
    <dbReference type="NCBI Taxonomy" id="51511"/>
    <lineage>
        <taxon>Eukaryota</taxon>
        <taxon>Metazoa</taxon>
        <taxon>Chordata</taxon>
        <taxon>Tunicata</taxon>
        <taxon>Ascidiacea</taxon>
        <taxon>Phlebobranchia</taxon>
        <taxon>Cionidae</taxon>
        <taxon>Ciona</taxon>
    </lineage>
</organism>
<dbReference type="PROSITE" id="PS50405">
    <property type="entry name" value="GST_CTER"/>
    <property type="match status" value="1"/>
</dbReference>
<comment type="catalytic activity">
    <reaction evidence="3 5">
        <text>methylarsonate + 2 glutathione + H(+) = methylarsonous acid + glutathione disulfide + H2O</text>
        <dbReference type="Rhea" id="RHEA:15969"/>
        <dbReference type="ChEBI" id="CHEBI:15377"/>
        <dbReference type="ChEBI" id="CHEBI:15378"/>
        <dbReference type="ChEBI" id="CHEBI:17826"/>
        <dbReference type="ChEBI" id="CHEBI:33409"/>
        <dbReference type="ChEBI" id="CHEBI:57925"/>
        <dbReference type="ChEBI" id="CHEBI:58297"/>
        <dbReference type="EC" id="1.20.4.2"/>
    </reaction>
</comment>
<dbReference type="GO" id="GO:0004364">
    <property type="term" value="F:glutathione transferase activity"/>
    <property type="evidence" value="ECO:0007669"/>
    <property type="project" value="UniProtKB-UniRule"/>
</dbReference>
<feature type="region of interest" description="Disordered" evidence="6">
    <location>
        <begin position="1"/>
        <end position="20"/>
    </location>
</feature>
<dbReference type="InterPro" id="IPR004045">
    <property type="entry name" value="Glutathione_S-Trfase_N"/>
</dbReference>
<evidence type="ECO:0000313" key="9">
    <source>
        <dbReference type="Ensembl" id="ENSCSAVP00000019704.1"/>
    </source>
</evidence>
<dbReference type="Proteomes" id="UP000007875">
    <property type="component" value="Unassembled WGS sequence"/>
</dbReference>
<dbReference type="PANTHER" id="PTHR43968">
    <property type="match status" value="1"/>
</dbReference>
<dbReference type="Pfam" id="PF13409">
    <property type="entry name" value="GST_N_2"/>
    <property type="match status" value="1"/>
</dbReference>
<accession>H2ZQ38</accession>
<evidence type="ECO:0000313" key="10">
    <source>
        <dbReference type="Proteomes" id="UP000007875"/>
    </source>
</evidence>
<sequence>MVVGHGMGNSVHLREDSVEPSPPAKGVLRVYGMKFCPYVHRLKLVLAAKGVKHETVNINLKSKPKWYFAKNPAGKVPTIECDGIVIYESDITSEYADAVYPGRKLATTEPLKLAKEKMLLSHWAQTVSNGFYRYGYSKDDEVKATAVEVAKTGFVKLAAYLESNGSTFICGSQPGLTDYMLYPHLERMNAILPVKLSQYPPLKAYFDKMQGDPAVQACRFSDELHCEFVNKALAGSKEAYDIGPVEK</sequence>
<comment type="similarity">
    <text evidence="1 5">Belongs to the GST superfamily. Omega family.</text>
</comment>
<dbReference type="EC" id="2.5.1.18" evidence="5"/>
<dbReference type="InterPro" id="IPR005442">
    <property type="entry name" value="GST_omega"/>
</dbReference>
<dbReference type="PROSITE" id="PS50404">
    <property type="entry name" value="GST_NTER"/>
    <property type="match status" value="1"/>
</dbReference>
<feature type="domain" description="GST C-terminal" evidence="8">
    <location>
        <begin position="109"/>
        <end position="228"/>
    </location>
</feature>
<evidence type="ECO:0000256" key="4">
    <source>
        <dbReference type="ARBA" id="ARBA00049544"/>
    </source>
</evidence>
<reference evidence="9" key="2">
    <citation type="submission" date="2025-08" db="UniProtKB">
        <authorList>
            <consortium name="Ensembl"/>
        </authorList>
    </citation>
    <scope>IDENTIFICATION</scope>
</reference>
<dbReference type="SUPFAM" id="SSF47616">
    <property type="entry name" value="GST C-terminal domain-like"/>
    <property type="match status" value="1"/>
</dbReference>
<evidence type="ECO:0000259" key="8">
    <source>
        <dbReference type="PROSITE" id="PS50405"/>
    </source>
</evidence>
<comment type="function">
    <text evidence="5">Exhibits glutathione-dependent thiol transferase activity. Has high dehydroascorbate reductase activity and may contribute to the recycling of ascorbic acid. Participates in the biotransformation of inorganic arsenic and reduces monomethylarsonic acid (MMA).</text>
</comment>
<comment type="catalytic activity">
    <reaction evidence="4 5">
        <text>L-dehydroascorbate + 2 glutathione = glutathione disulfide + L-ascorbate</text>
        <dbReference type="Rhea" id="RHEA:24424"/>
        <dbReference type="ChEBI" id="CHEBI:38290"/>
        <dbReference type="ChEBI" id="CHEBI:57925"/>
        <dbReference type="ChEBI" id="CHEBI:58297"/>
        <dbReference type="ChEBI" id="CHEBI:58539"/>
        <dbReference type="EC" id="1.8.5.1"/>
    </reaction>
</comment>
<dbReference type="GO" id="GO:0050610">
    <property type="term" value="F:methylarsonate reductase activity"/>
    <property type="evidence" value="ECO:0007669"/>
    <property type="project" value="UniProtKB-UniRule"/>
</dbReference>
<dbReference type="SFLD" id="SFLDS00019">
    <property type="entry name" value="Glutathione_Transferase_(cytos"/>
    <property type="match status" value="1"/>
</dbReference>
<name>H2ZQ38_CIOSA</name>
<dbReference type="InterPro" id="IPR010987">
    <property type="entry name" value="Glutathione-S-Trfase_C-like"/>
</dbReference>
<dbReference type="InterPro" id="IPR036249">
    <property type="entry name" value="Thioredoxin-like_sf"/>
</dbReference>
<evidence type="ECO:0000256" key="3">
    <source>
        <dbReference type="ARBA" id="ARBA00048353"/>
    </source>
</evidence>
<keyword evidence="10" id="KW-1185">Reference proteome</keyword>
<dbReference type="SUPFAM" id="SSF52833">
    <property type="entry name" value="Thioredoxin-like"/>
    <property type="match status" value="1"/>
</dbReference>
<dbReference type="FunFam" id="1.20.1050.10:FF:000009">
    <property type="entry name" value="Glutathione S-transferase omega-1"/>
    <property type="match status" value="1"/>
</dbReference>
<dbReference type="GeneTree" id="ENSGT00940000163896"/>
<keyword evidence="5" id="KW-0808">Transferase</keyword>
<dbReference type="HOGENOM" id="CLU_011226_9_2_1"/>
<evidence type="ECO:0000259" key="7">
    <source>
        <dbReference type="PROSITE" id="PS50404"/>
    </source>
</evidence>
<dbReference type="PANTHER" id="PTHR43968:SF6">
    <property type="entry name" value="GLUTATHIONE S-TRANSFERASE OMEGA"/>
    <property type="match status" value="1"/>
</dbReference>
<dbReference type="InParanoid" id="H2ZQ38"/>
<dbReference type="EC" id="1.20.4.2" evidence="5"/>
<dbReference type="eggNOG" id="KOG0406">
    <property type="taxonomic scope" value="Eukaryota"/>
</dbReference>
<dbReference type="PRINTS" id="PR01625">
    <property type="entry name" value="GSTRNSFRASEO"/>
</dbReference>
<evidence type="ECO:0000256" key="2">
    <source>
        <dbReference type="ARBA" id="ARBA00023002"/>
    </source>
</evidence>
<dbReference type="Ensembl" id="ENSCSAVT00000019917.1">
    <property type="protein sequence ID" value="ENSCSAVP00000019704.1"/>
    <property type="gene ID" value="ENSCSAVG00000011554.1"/>
</dbReference>
<comment type="catalytic activity">
    <reaction evidence="5">
        <text>RX + glutathione = an S-substituted glutathione + a halide anion + H(+)</text>
        <dbReference type="Rhea" id="RHEA:16437"/>
        <dbReference type="ChEBI" id="CHEBI:15378"/>
        <dbReference type="ChEBI" id="CHEBI:16042"/>
        <dbReference type="ChEBI" id="CHEBI:17792"/>
        <dbReference type="ChEBI" id="CHEBI:57925"/>
        <dbReference type="ChEBI" id="CHEBI:90779"/>
        <dbReference type="EC" id="2.5.1.18"/>
    </reaction>
</comment>